<reference evidence="3" key="1">
    <citation type="journal article" date="2019" name="Int. J. Syst. Evol. Microbiol.">
        <title>The Global Catalogue of Microorganisms (GCM) 10K type strain sequencing project: providing services to taxonomists for standard genome sequencing and annotation.</title>
        <authorList>
            <consortium name="The Broad Institute Genomics Platform"/>
            <consortium name="The Broad Institute Genome Sequencing Center for Infectious Disease"/>
            <person name="Wu L."/>
            <person name="Ma J."/>
        </authorList>
    </citation>
    <scope>NUCLEOTIDE SEQUENCE [LARGE SCALE GENOMIC DNA]</scope>
    <source>
        <strain evidence="3">JCM 17839</strain>
    </source>
</reference>
<feature type="signal peptide" evidence="1">
    <location>
        <begin position="1"/>
        <end position="31"/>
    </location>
</feature>
<keyword evidence="3" id="KW-1185">Reference proteome</keyword>
<comment type="caution">
    <text evidence="2">The sequence shown here is derived from an EMBL/GenBank/DDBJ whole genome shotgun (WGS) entry which is preliminary data.</text>
</comment>
<dbReference type="Proteomes" id="UP001500731">
    <property type="component" value="Unassembled WGS sequence"/>
</dbReference>
<gene>
    <name evidence="2" type="ORF">GCM10023171_37250</name>
</gene>
<proteinExistence type="predicted"/>
<protein>
    <submittedName>
        <fullName evidence="2">ATP/GTP-binding protein</fullName>
    </submittedName>
</protein>
<keyword evidence="1" id="KW-0732">Signal</keyword>
<sequence length="335" mass="35156">MLRMKRLLIGIMAAVLATGAMLIGAAGPASAQDCHYEGPVWVCDVVVTNPGDPGTSNPGTGAGPADFTPGPSKCVDNYTKPAPTEIPCNVGNAWFDNERQCYWSLDDPQGPTTTHDPSVGAWYTCTFTDARCPPAQGCFSVPVWRNTPPPGINRYTPAQAAGALAKTFVLSPIEIGMAPELKVHTDDPPGTAPYRRTWVGIPVWLWVNNPAPTSWGPQSKTATLGGVTVTANASVQSLYWNSGDGQNVTCGAGTPFNAAAYANQAAVDSPTCGIRYQHTTKGGTFTVTATTSWVVEWTGGGQAGQIQMPTATSTTDVRVGELQSVNVTTTGDTYN</sequence>
<evidence type="ECO:0000313" key="3">
    <source>
        <dbReference type="Proteomes" id="UP001500731"/>
    </source>
</evidence>
<name>A0ABP8PW24_9MICO</name>
<feature type="chain" id="PRO_5045434400" evidence="1">
    <location>
        <begin position="32"/>
        <end position="335"/>
    </location>
</feature>
<evidence type="ECO:0000256" key="1">
    <source>
        <dbReference type="SAM" id="SignalP"/>
    </source>
</evidence>
<accession>A0ABP8PW24</accession>
<dbReference type="EMBL" id="BAABGP010000037">
    <property type="protein sequence ID" value="GAA4492321.1"/>
    <property type="molecule type" value="Genomic_DNA"/>
</dbReference>
<evidence type="ECO:0000313" key="2">
    <source>
        <dbReference type="EMBL" id="GAA4492321.1"/>
    </source>
</evidence>
<organism evidence="2 3">
    <name type="scientific">Microbacterium panaciterrae</name>
    <dbReference type="NCBI Taxonomy" id="985759"/>
    <lineage>
        <taxon>Bacteria</taxon>
        <taxon>Bacillati</taxon>
        <taxon>Actinomycetota</taxon>
        <taxon>Actinomycetes</taxon>
        <taxon>Micrococcales</taxon>
        <taxon>Microbacteriaceae</taxon>
        <taxon>Microbacterium</taxon>
    </lineage>
</organism>